<keyword evidence="2" id="KW-0808">Transferase</keyword>
<evidence type="ECO:0000256" key="1">
    <source>
        <dbReference type="ARBA" id="ARBA00010164"/>
    </source>
</evidence>
<evidence type="ECO:0000313" key="6">
    <source>
        <dbReference type="EMBL" id="TXC70956.1"/>
    </source>
</evidence>
<evidence type="ECO:0000313" key="7">
    <source>
        <dbReference type="Proteomes" id="UP000321250"/>
    </source>
</evidence>
<keyword evidence="3" id="KW-0418">Kinase</keyword>
<comment type="similarity">
    <text evidence="1">Belongs to the HipA Ser/Thr kinase family.</text>
</comment>
<dbReference type="InterPro" id="IPR012893">
    <property type="entry name" value="HipA-like_C"/>
</dbReference>
<dbReference type="PANTHER" id="PTHR37419">
    <property type="entry name" value="SERINE/THREONINE-PROTEIN KINASE TOXIN HIPA"/>
    <property type="match status" value="1"/>
</dbReference>
<dbReference type="PANTHER" id="PTHR37419:SF1">
    <property type="entry name" value="SERINE_THREONINE-PROTEIN KINASE TOXIN HIPA"/>
    <property type="match status" value="1"/>
</dbReference>
<proteinExistence type="inferred from homology"/>
<dbReference type="CDD" id="cd17793">
    <property type="entry name" value="HipA"/>
    <property type="match status" value="1"/>
</dbReference>
<comment type="caution">
    <text evidence="6">The sequence shown here is derived from an EMBL/GenBank/DDBJ whole genome shotgun (WGS) entry which is preliminary data.</text>
</comment>
<dbReference type="Gene3D" id="1.10.1070.20">
    <property type="match status" value="1"/>
</dbReference>
<feature type="domain" description="HipA-like C-terminal" evidence="4">
    <location>
        <begin position="148"/>
        <end position="379"/>
    </location>
</feature>
<organism evidence="6 7">
    <name type="scientific">Sphingomonas ginsenosidivorax</name>
    <dbReference type="NCBI Taxonomy" id="862135"/>
    <lineage>
        <taxon>Bacteria</taxon>
        <taxon>Pseudomonadati</taxon>
        <taxon>Pseudomonadota</taxon>
        <taxon>Alphaproteobacteria</taxon>
        <taxon>Sphingomonadales</taxon>
        <taxon>Sphingomonadaceae</taxon>
        <taxon>Sphingomonas</taxon>
    </lineage>
</organism>
<evidence type="ECO:0000259" key="5">
    <source>
        <dbReference type="Pfam" id="PF13657"/>
    </source>
</evidence>
<dbReference type="InterPro" id="IPR052028">
    <property type="entry name" value="HipA_Ser/Thr_kinase"/>
</dbReference>
<dbReference type="EMBL" id="VOQR01000001">
    <property type="protein sequence ID" value="TXC70956.1"/>
    <property type="molecule type" value="Genomic_DNA"/>
</dbReference>
<dbReference type="NCBIfam" id="TIGR03071">
    <property type="entry name" value="couple_hipA"/>
    <property type="match status" value="1"/>
</dbReference>
<keyword evidence="7" id="KW-1185">Reference proteome</keyword>
<gene>
    <name evidence="6" type="ORF">FSB78_08360</name>
</gene>
<dbReference type="OrthoDB" id="9805913at2"/>
<evidence type="ECO:0000256" key="3">
    <source>
        <dbReference type="ARBA" id="ARBA00022777"/>
    </source>
</evidence>
<evidence type="ECO:0000256" key="2">
    <source>
        <dbReference type="ARBA" id="ARBA00022679"/>
    </source>
</evidence>
<dbReference type="GO" id="GO:0004674">
    <property type="term" value="F:protein serine/threonine kinase activity"/>
    <property type="evidence" value="ECO:0007669"/>
    <property type="project" value="TreeGrafter"/>
</dbReference>
<accession>A0A5C6UFN1</accession>
<dbReference type="Pfam" id="PF13657">
    <property type="entry name" value="Couple_hipA"/>
    <property type="match status" value="1"/>
</dbReference>
<feature type="domain" description="HipA N-terminal subdomain 1" evidence="5">
    <location>
        <begin position="6"/>
        <end position="102"/>
    </location>
</feature>
<protein>
    <submittedName>
        <fullName evidence="6">Type II toxin-antitoxin system HipA family toxin</fullName>
    </submittedName>
</protein>
<dbReference type="Pfam" id="PF07804">
    <property type="entry name" value="HipA_C"/>
    <property type="match status" value="1"/>
</dbReference>
<dbReference type="InterPro" id="IPR017508">
    <property type="entry name" value="HipA_N1"/>
</dbReference>
<dbReference type="Proteomes" id="UP000321250">
    <property type="component" value="Unassembled WGS sequence"/>
</dbReference>
<dbReference type="RefSeq" id="WP_147081760.1">
    <property type="nucleotide sequence ID" value="NZ_VOQR01000001.1"/>
</dbReference>
<evidence type="ECO:0000259" key="4">
    <source>
        <dbReference type="Pfam" id="PF07804"/>
    </source>
</evidence>
<reference evidence="6 7" key="1">
    <citation type="journal article" date="2013" name="Antonie Van Leeuwenhoek">
        <title>Sphingomonas ginsenosidivorax sp. nov., with the ability to transform ginsenosides.</title>
        <authorList>
            <person name="Jin X.F."/>
            <person name="Kim J.K."/>
            <person name="Liu Q.M."/>
            <person name="Kang M.S."/>
            <person name="He D."/>
            <person name="Jin F.X."/>
            <person name="Kim S.C."/>
            <person name="Im W.T."/>
        </authorList>
    </citation>
    <scope>NUCLEOTIDE SEQUENCE [LARGE SCALE GENOMIC DNA]</scope>
    <source>
        <strain evidence="6 7">KHI67</strain>
    </source>
</reference>
<dbReference type="AlphaFoldDB" id="A0A5C6UFN1"/>
<sequence>MTDRALVVWWDQDAVGLLTQDRSGELSFGYDPAWVSGGNKALSRSLPLRDEPFNRAACRPFFGGLLPEAEQRQGAAAALGVSVANDFALLDRLGGDVAGAIMLLPPGQDPPERATTGSPRVLSDAALADILDRLPSRPLLAGEDGLRLSLAGAQAKIPVVLVDGSPALPAPGQPTTHIIKPEIERFAGSVENEAWCMTLAARIGLPTARAEARQAEGHPYLLVERYDRVTTAGGVTSRLHQEDACQALGVPPERKYAAEGGPAFRDLFALTRRYVRVPAPAVLNLVDVAIFNLTIGNADAHGKNFSFVLDDRGPRLAPFYDLLSTIQWPALASRMAMRLGSAGTIDEITKDTWKAFAESAGITYPLLRQRIARVTTSIMTATDTMPSDSAVGEALAKMVMLRADRVRHAAA</sequence>
<dbReference type="GO" id="GO:0005829">
    <property type="term" value="C:cytosol"/>
    <property type="evidence" value="ECO:0007669"/>
    <property type="project" value="TreeGrafter"/>
</dbReference>
<name>A0A5C6UFN1_9SPHN</name>